<dbReference type="InterPro" id="IPR036514">
    <property type="entry name" value="SGNH_hydro_sf"/>
</dbReference>
<evidence type="ECO:0000313" key="3">
    <source>
        <dbReference type="EMBL" id="GGH23845.1"/>
    </source>
</evidence>
<keyword evidence="1" id="KW-1133">Transmembrane helix</keyword>
<reference evidence="4" key="1">
    <citation type="journal article" date="2019" name="Int. J. Syst. Evol. Microbiol.">
        <title>The Global Catalogue of Microorganisms (GCM) 10K type strain sequencing project: providing services to taxonomists for standard genome sequencing and annotation.</title>
        <authorList>
            <consortium name="The Broad Institute Genomics Platform"/>
            <consortium name="The Broad Institute Genome Sequencing Center for Infectious Disease"/>
            <person name="Wu L."/>
            <person name="Ma J."/>
        </authorList>
    </citation>
    <scope>NUCLEOTIDE SEQUENCE [LARGE SCALE GENOMIC DNA]</scope>
    <source>
        <strain evidence="4">CGMCC 1.12769</strain>
    </source>
</reference>
<keyword evidence="4" id="KW-1185">Reference proteome</keyword>
<dbReference type="EMBL" id="BMFT01000001">
    <property type="protein sequence ID" value="GGH23845.1"/>
    <property type="molecule type" value="Genomic_DNA"/>
</dbReference>
<evidence type="ECO:0000259" key="2">
    <source>
        <dbReference type="Pfam" id="PF13472"/>
    </source>
</evidence>
<organism evidence="3 4">
    <name type="scientific">Paenibacillus segetis</name>
    <dbReference type="NCBI Taxonomy" id="1325360"/>
    <lineage>
        <taxon>Bacteria</taxon>
        <taxon>Bacillati</taxon>
        <taxon>Bacillota</taxon>
        <taxon>Bacilli</taxon>
        <taxon>Bacillales</taxon>
        <taxon>Paenibacillaceae</taxon>
        <taxon>Paenibacillus</taxon>
    </lineage>
</organism>
<dbReference type="PANTHER" id="PTHR30383:SF27">
    <property type="entry name" value="SPORE GERMINATION LIPASE LIPC"/>
    <property type="match status" value="1"/>
</dbReference>
<feature type="domain" description="SGNH hydrolase-type esterase" evidence="2">
    <location>
        <begin position="65"/>
        <end position="258"/>
    </location>
</feature>
<dbReference type="PANTHER" id="PTHR30383">
    <property type="entry name" value="THIOESTERASE 1/PROTEASE 1/LYSOPHOSPHOLIPASE L1"/>
    <property type="match status" value="1"/>
</dbReference>
<proteinExistence type="predicted"/>
<comment type="caution">
    <text evidence="3">The sequence shown here is derived from an EMBL/GenBank/DDBJ whole genome shotgun (WGS) entry which is preliminary data.</text>
</comment>
<keyword evidence="1" id="KW-0472">Membrane</keyword>
<evidence type="ECO:0000256" key="1">
    <source>
        <dbReference type="SAM" id="Phobius"/>
    </source>
</evidence>
<dbReference type="RefSeq" id="WP_188538833.1">
    <property type="nucleotide sequence ID" value="NZ_BMFT01000001.1"/>
</dbReference>
<evidence type="ECO:0000313" key="4">
    <source>
        <dbReference type="Proteomes" id="UP000659344"/>
    </source>
</evidence>
<protein>
    <submittedName>
        <fullName evidence="3">Lipase/acylhydrolase</fullName>
    </submittedName>
</protein>
<dbReference type="Proteomes" id="UP000659344">
    <property type="component" value="Unassembled WGS sequence"/>
</dbReference>
<sequence>MNSTTKIWTTVGLISGVSTLLLIIGFLYAVNDIMNPLGTMTTESQSPLQNTLPAPAIESALDVTAIGDSLAKGTGDDTGKGYVRRSVDLLVKDGTKSKLVNNLGINGLTTAKLLPLLDDQGTQYTLKKAGIIVLSIGGNDLFQGNQQYLKGGALPTEKDLEASVEVAGENFKKIVEKITSINQSAQLVYVSLYNPFSDLEGMKDMGDRAVNQWNNIAMRTMNSYERTLIVPTYDLFKNNGSIYLSSDHFHPNGEGYQAIAERIVQGIAKNEGHKE</sequence>
<dbReference type="Gene3D" id="3.40.50.1110">
    <property type="entry name" value="SGNH hydrolase"/>
    <property type="match status" value="1"/>
</dbReference>
<dbReference type="SUPFAM" id="SSF52266">
    <property type="entry name" value="SGNH hydrolase"/>
    <property type="match status" value="1"/>
</dbReference>
<dbReference type="InterPro" id="IPR051532">
    <property type="entry name" value="Ester_Hydrolysis_Enzymes"/>
</dbReference>
<name>A0ABQ1YGH5_9BACL</name>
<dbReference type="InterPro" id="IPR013830">
    <property type="entry name" value="SGNH_hydro"/>
</dbReference>
<accession>A0ABQ1YGH5</accession>
<gene>
    <name evidence="3" type="ORF">GCM10008013_23250</name>
</gene>
<feature type="transmembrane region" description="Helical" evidence="1">
    <location>
        <begin position="7"/>
        <end position="30"/>
    </location>
</feature>
<keyword evidence="1" id="KW-0812">Transmembrane</keyword>
<dbReference type="Pfam" id="PF13472">
    <property type="entry name" value="Lipase_GDSL_2"/>
    <property type="match status" value="1"/>
</dbReference>